<evidence type="ECO:0000313" key="2">
    <source>
        <dbReference type="Proteomes" id="UP000041247"/>
    </source>
</evidence>
<dbReference type="Proteomes" id="UP000041247">
    <property type="component" value="Unassembled WGS sequence"/>
</dbReference>
<accession>A0A0K2ZMC9</accession>
<reference evidence="1 2" key="1">
    <citation type="submission" date="2015-07" db="EMBL/GenBank/DDBJ databases">
        <authorList>
            <person name="Noorani M."/>
        </authorList>
    </citation>
    <scope>NUCLEOTIDE SEQUENCE [LARGE SCALE GENOMIC DNA]</scope>
    <source>
        <strain evidence="1">LMG728</strain>
    </source>
</reference>
<protein>
    <submittedName>
        <fullName evidence="1">Uncharacterized protein</fullName>
    </submittedName>
</protein>
<dbReference type="AlphaFoldDB" id="A0A0K2ZMC9"/>
<name>A0A0K2ZMC9_9XANT</name>
<proteinExistence type="predicted"/>
<dbReference type="RefSeq" id="WP_053840353.1">
    <property type="nucleotide sequence ID" value="NZ_CP076250.1"/>
</dbReference>
<gene>
    <name evidence="1" type="ORF">XTPLMG728_1112</name>
</gene>
<evidence type="ECO:0000313" key="1">
    <source>
        <dbReference type="EMBL" id="CTP86107.1"/>
    </source>
</evidence>
<organism evidence="1 2">
    <name type="scientific">Xanthomonas graminis pv. poae</name>
    <dbReference type="NCBI Taxonomy" id="227946"/>
    <lineage>
        <taxon>Bacteria</taxon>
        <taxon>Pseudomonadati</taxon>
        <taxon>Pseudomonadota</taxon>
        <taxon>Gammaproteobacteria</taxon>
        <taxon>Lysobacterales</taxon>
        <taxon>Lysobacteraceae</taxon>
        <taxon>Xanthomonas</taxon>
        <taxon>Xanthomonas translucens group</taxon>
        <taxon>Xanthomonas graminis</taxon>
    </lineage>
</organism>
<dbReference type="EMBL" id="CXOK01000027">
    <property type="protein sequence ID" value="CTP86107.1"/>
    <property type="molecule type" value="Genomic_DNA"/>
</dbReference>
<sequence>MSFNEGWKVCSVWGDMGSDSAGEQYPQVNVCPECLAEDERRDKMRAEMDEEMDDEVGDSNIVNVLGPYDADYGPQCGICGDSAEE</sequence>